<evidence type="ECO:0000313" key="2">
    <source>
        <dbReference type="EMBL" id="KAA0056678.1"/>
    </source>
</evidence>
<proteinExistence type="predicted"/>
<protein>
    <submittedName>
        <fullName evidence="2">Ty3-gypsy retrotransposon protein</fullName>
    </submittedName>
</protein>
<dbReference type="Proteomes" id="UP000321393">
    <property type="component" value="Unassembled WGS sequence"/>
</dbReference>
<name>A0A5A7UNK9_CUCMM</name>
<comment type="caution">
    <text evidence="2">The sequence shown here is derived from an EMBL/GenBank/DDBJ whole genome shotgun (WGS) entry which is preliminary data.</text>
</comment>
<evidence type="ECO:0000256" key="1">
    <source>
        <dbReference type="SAM" id="MobiDB-lite"/>
    </source>
</evidence>
<accession>A0A5A7UNK9</accession>
<sequence>MPPTAAVPVLQSGPASYRRDTRISHPTIRSRHSLPPSSSPPPPTLPLSSSRVPDAAQNNRGELLTSAVDVPHSAVVECWGGDTRVQKFYGKRSRNQLSSAWVDSFGRGLEQDFSYISGCGVMVSFIYGVVDLTDMCIIRDHLIDMCKGTARGKKDV</sequence>
<dbReference type="EMBL" id="SSTE01007364">
    <property type="protein sequence ID" value="KAA0056678.1"/>
    <property type="molecule type" value="Genomic_DNA"/>
</dbReference>
<evidence type="ECO:0000313" key="3">
    <source>
        <dbReference type="Proteomes" id="UP000321393"/>
    </source>
</evidence>
<gene>
    <name evidence="2" type="ORF">E6C27_scaffold73G00020</name>
</gene>
<feature type="region of interest" description="Disordered" evidence="1">
    <location>
        <begin position="1"/>
        <end position="60"/>
    </location>
</feature>
<dbReference type="AlphaFoldDB" id="A0A5A7UNK9"/>
<reference evidence="2 3" key="1">
    <citation type="submission" date="2019-08" db="EMBL/GenBank/DDBJ databases">
        <title>Draft genome sequences of two oriental melons (Cucumis melo L. var makuwa).</title>
        <authorList>
            <person name="Kwon S.-Y."/>
        </authorList>
    </citation>
    <scope>NUCLEOTIDE SEQUENCE [LARGE SCALE GENOMIC DNA]</scope>
    <source>
        <strain evidence="3">cv. SW 3</strain>
        <tissue evidence="2">Leaf</tissue>
    </source>
</reference>
<organism evidence="2 3">
    <name type="scientific">Cucumis melo var. makuwa</name>
    <name type="common">Oriental melon</name>
    <dbReference type="NCBI Taxonomy" id="1194695"/>
    <lineage>
        <taxon>Eukaryota</taxon>
        <taxon>Viridiplantae</taxon>
        <taxon>Streptophyta</taxon>
        <taxon>Embryophyta</taxon>
        <taxon>Tracheophyta</taxon>
        <taxon>Spermatophyta</taxon>
        <taxon>Magnoliopsida</taxon>
        <taxon>eudicotyledons</taxon>
        <taxon>Gunneridae</taxon>
        <taxon>Pentapetalae</taxon>
        <taxon>rosids</taxon>
        <taxon>fabids</taxon>
        <taxon>Cucurbitales</taxon>
        <taxon>Cucurbitaceae</taxon>
        <taxon>Benincaseae</taxon>
        <taxon>Cucumis</taxon>
    </lineage>
</organism>